<reference evidence="2" key="1">
    <citation type="submission" date="2016-06" db="EMBL/GenBank/DDBJ databases">
        <title>Parallel loss of symbiosis genes in relatives of nitrogen-fixing non-legume Parasponia.</title>
        <authorList>
            <person name="Van Velzen R."/>
            <person name="Holmer R."/>
            <person name="Bu F."/>
            <person name="Rutten L."/>
            <person name="Van Zeijl A."/>
            <person name="Liu W."/>
            <person name="Santuari L."/>
            <person name="Cao Q."/>
            <person name="Sharma T."/>
            <person name="Shen D."/>
            <person name="Roswanjaya Y."/>
            <person name="Wardhani T."/>
            <person name="Kalhor M.S."/>
            <person name="Jansen J."/>
            <person name="Van den Hoogen J."/>
            <person name="Gungor B."/>
            <person name="Hartog M."/>
            <person name="Hontelez J."/>
            <person name="Verver J."/>
            <person name="Yang W.-C."/>
            <person name="Schijlen E."/>
            <person name="Repin R."/>
            <person name="Schilthuizen M."/>
            <person name="Schranz E."/>
            <person name="Heidstra R."/>
            <person name="Miyata K."/>
            <person name="Fedorova E."/>
            <person name="Kohlen W."/>
            <person name="Bisseling T."/>
            <person name="Smit S."/>
            <person name="Geurts R."/>
        </authorList>
    </citation>
    <scope>NUCLEOTIDE SEQUENCE [LARGE SCALE GENOMIC DNA]</scope>
    <source>
        <strain evidence="2">cv. WU1-14</strain>
    </source>
</reference>
<accession>A0A2P5C0W8</accession>
<sequence>ANKKAEMAREAVLGLKGEVTEVRRDNAHLDGLLASEARSWQREDFDKEL</sequence>
<dbReference type="EMBL" id="JXTB01000191">
    <property type="protein sequence ID" value="PON54697.1"/>
    <property type="molecule type" value="Genomic_DNA"/>
</dbReference>
<organism evidence="1 2">
    <name type="scientific">Parasponia andersonii</name>
    <name type="common">Sponia andersonii</name>
    <dbReference type="NCBI Taxonomy" id="3476"/>
    <lineage>
        <taxon>Eukaryota</taxon>
        <taxon>Viridiplantae</taxon>
        <taxon>Streptophyta</taxon>
        <taxon>Embryophyta</taxon>
        <taxon>Tracheophyta</taxon>
        <taxon>Spermatophyta</taxon>
        <taxon>Magnoliopsida</taxon>
        <taxon>eudicotyledons</taxon>
        <taxon>Gunneridae</taxon>
        <taxon>Pentapetalae</taxon>
        <taxon>rosids</taxon>
        <taxon>fabids</taxon>
        <taxon>Rosales</taxon>
        <taxon>Cannabaceae</taxon>
        <taxon>Parasponia</taxon>
    </lineage>
</organism>
<dbReference type="AlphaFoldDB" id="A0A2P5C0W8"/>
<comment type="caution">
    <text evidence="1">The sequence shown here is derived from an EMBL/GenBank/DDBJ whole genome shotgun (WGS) entry which is preliminary data.</text>
</comment>
<name>A0A2P5C0W8_PARAD</name>
<proteinExistence type="predicted"/>
<protein>
    <submittedName>
        <fullName evidence="1">Uncharacterized protein</fullName>
    </submittedName>
</protein>
<dbReference type="Proteomes" id="UP000237105">
    <property type="component" value="Unassembled WGS sequence"/>
</dbReference>
<feature type="non-terminal residue" evidence="1">
    <location>
        <position position="1"/>
    </location>
</feature>
<gene>
    <name evidence="1" type="ORF">PanWU01x14_193200</name>
</gene>
<evidence type="ECO:0000313" key="2">
    <source>
        <dbReference type="Proteomes" id="UP000237105"/>
    </source>
</evidence>
<evidence type="ECO:0000313" key="1">
    <source>
        <dbReference type="EMBL" id="PON54697.1"/>
    </source>
</evidence>
<keyword evidence="2" id="KW-1185">Reference proteome</keyword>